<dbReference type="STRING" id="504797.SAMN05421678_12630"/>
<sequence>MAGPDEQFEVGEIDLRIQPVDDRTLLSPDVLDRVVSAVIARLDERERTQAGAKSDRAMWNSVRKEG</sequence>
<evidence type="ECO:0000313" key="3">
    <source>
        <dbReference type="EMBL" id="SFH64975.1"/>
    </source>
</evidence>
<reference evidence="2 5" key="2">
    <citation type="submission" date="2020-07" db="EMBL/GenBank/DDBJ databases">
        <title>Sequencing the genomes of 1000 actinobacteria strains.</title>
        <authorList>
            <person name="Klenk H.-P."/>
        </authorList>
    </citation>
    <scope>NUCLEOTIDE SEQUENCE [LARGE SCALE GENOMIC DNA]</scope>
    <source>
        <strain evidence="2 5">DSM 45117</strain>
    </source>
</reference>
<reference evidence="3 4" key="1">
    <citation type="submission" date="2016-10" db="EMBL/GenBank/DDBJ databases">
        <authorList>
            <person name="de Groot N.N."/>
        </authorList>
    </citation>
    <scope>NUCLEOTIDE SEQUENCE [LARGE SCALE GENOMIC DNA]</scope>
    <source>
        <strain evidence="3 4">CPCC 202808</strain>
    </source>
</reference>
<dbReference type="EMBL" id="JACBZA010000001">
    <property type="protein sequence ID" value="NYH83759.1"/>
    <property type="molecule type" value="Genomic_DNA"/>
</dbReference>
<dbReference type="RefSeq" id="WP_092890163.1">
    <property type="nucleotide sequence ID" value="NZ_FOOI01000026.1"/>
</dbReference>
<feature type="region of interest" description="Disordered" evidence="1">
    <location>
        <begin position="47"/>
        <end position="66"/>
    </location>
</feature>
<protein>
    <submittedName>
        <fullName evidence="3">Uncharacterized protein</fullName>
    </submittedName>
</protein>
<evidence type="ECO:0000313" key="2">
    <source>
        <dbReference type="EMBL" id="NYH83759.1"/>
    </source>
</evidence>
<accession>A0A1I3BRQ2</accession>
<dbReference type="OrthoDB" id="9966493at2"/>
<dbReference type="EMBL" id="FOOI01000026">
    <property type="protein sequence ID" value="SFH64975.1"/>
    <property type="molecule type" value="Genomic_DNA"/>
</dbReference>
<dbReference type="Proteomes" id="UP000199052">
    <property type="component" value="Unassembled WGS sequence"/>
</dbReference>
<keyword evidence="5" id="KW-1185">Reference proteome</keyword>
<evidence type="ECO:0000256" key="1">
    <source>
        <dbReference type="SAM" id="MobiDB-lite"/>
    </source>
</evidence>
<name>A0A1I3BRQ2_9ACTN</name>
<proteinExistence type="predicted"/>
<gene>
    <name evidence="2" type="ORF">FHR37_002610</name>
    <name evidence="3" type="ORF">SAMN05421678_12630</name>
</gene>
<evidence type="ECO:0000313" key="4">
    <source>
        <dbReference type="Proteomes" id="UP000199052"/>
    </source>
</evidence>
<dbReference type="Proteomes" id="UP000533017">
    <property type="component" value="Unassembled WGS sequence"/>
</dbReference>
<dbReference type="AlphaFoldDB" id="A0A1I3BRQ2"/>
<evidence type="ECO:0000313" key="5">
    <source>
        <dbReference type="Proteomes" id="UP000533017"/>
    </source>
</evidence>
<organism evidence="3 4">
    <name type="scientific">Actinopolymorpha cephalotaxi</name>
    <dbReference type="NCBI Taxonomy" id="504797"/>
    <lineage>
        <taxon>Bacteria</taxon>
        <taxon>Bacillati</taxon>
        <taxon>Actinomycetota</taxon>
        <taxon>Actinomycetes</taxon>
        <taxon>Propionibacteriales</taxon>
        <taxon>Actinopolymorphaceae</taxon>
        <taxon>Actinopolymorpha</taxon>
    </lineage>
</organism>